<dbReference type="OrthoDB" id="6740508at2759"/>
<proteinExistence type="predicted"/>
<gene>
    <name evidence="3" type="ORF">J437_LFUL004837</name>
</gene>
<dbReference type="PANTHER" id="PTHR46599:SF3">
    <property type="entry name" value="PIGGYBAC TRANSPOSABLE ELEMENT-DERIVED PROTEIN 4"/>
    <property type="match status" value="1"/>
</dbReference>
<dbReference type="Pfam" id="PF13843">
    <property type="entry name" value="DDE_Tnp_1_7"/>
    <property type="match status" value="1"/>
</dbReference>
<keyword evidence="4" id="KW-1185">Reference proteome</keyword>
<comment type="caution">
    <text evidence="3">The sequence shown here is derived from an EMBL/GenBank/DDBJ whole genome shotgun (WGS) entry which is preliminary data.</text>
</comment>
<feature type="domain" description="PiggyBac transposable element-derived protein" evidence="2">
    <location>
        <begin position="1"/>
        <end position="60"/>
    </location>
</feature>
<protein>
    <recommendedName>
        <fullName evidence="2">PiggyBac transposable element-derived protein domain-containing protein</fullName>
    </recommendedName>
</protein>
<evidence type="ECO:0000256" key="1">
    <source>
        <dbReference type="SAM" id="MobiDB-lite"/>
    </source>
</evidence>
<feature type="compositionally biased region" description="Polar residues" evidence="1">
    <location>
        <begin position="202"/>
        <end position="214"/>
    </location>
</feature>
<evidence type="ECO:0000313" key="4">
    <source>
        <dbReference type="Proteomes" id="UP000792457"/>
    </source>
</evidence>
<dbReference type="PANTHER" id="PTHR46599">
    <property type="entry name" value="PIGGYBAC TRANSPOSABLE ELEMENT-DERIVED PROTEIN 4"/>
    <property type="match status" value="1"/>
</dbReference>
<evidence type="ECO:0000313" key="3">
    <source>
        <dbReference type="EMBL" id="KAG8227288.1"/>
    </source>
</evidence>
<dbReference type="EMBL" id="KZ308318">
    <property type="protein sequence ID" value="KAG8227288.1"/>
    <property type="molecule type" value="Genomic_DNA"/>
</dbReference>
<dbReference type="AlphaFoldDB" id="A0A8K0K3G8"/>
<organism evidence="3 4">
    <name type="scientific">Ladona fulva</name>
    <name type="common">Scarce chaser dragonfly</name>
    <name type="synonym">Libellula fulva</name>
    <dbReference type="NCBI Taxonomy" id="123851"/>
    <lineage>
        <taxon>Eukaryota</taxon>
        <taxon>Metazoa</taxon>
        <taxon>Ecdysozoa</taxon>
        <taxon>Arthropoda</taxon>
        <taxon>Hexapoda</taxon>
        <taxon>Insecta</taxon>
        <taxon>Pterygota</taxon>
        <taxon>Palaeoptera</taxon>
        <taxon>Odonata</taxon>
        <taxon>Epiprocta</taxon>
        <taxon>Anisoptera</taxon>
        <taxon>Libelluloidea</taxon>
        <taxon>Libellulidae</taxon>
        <taxon>Ladona</taxon>
    </lineage>
</organism>
<sequence length="228" mass="26567">MKLLEKYKELGHSVYMDNYIKIRQLKCSKLHCMGTLRKNRRNNPKDVTEAKLRRNEYICRWTDDGICYMGGIDNLDQMLAYYPCDRKTLKLYKKLAIHFFQIIMVNSFKLFDSYSGTKKKTLSEFRLEVIRELGARRDNKRDVECFKKKLIKKTITYCCDCVDEPGLCMEPCFLMYHGRDPNSNNLDLLEYLGISSSDGRNEEISSTAKASHTLHNGGHFSPQSPMQG</sequence>
<reference evidence="3" key="2">
    <citation type="submission" date="2017-10" db="EMBL/GenBank/DDBJ databases">
        <title>Ladona fulva Genome sequencing and assembly.</title>
        <authorList>
            <person name="Murali S."/>
            <person name="Richards S."/>
            <person name="Bandaranaike D."/>
            <person name="Bellair M."/>
            <person name="Blankenburg K."/>
            <person name="Chao H."/>
            <person name="Dinh H."/>
            <person name="Doddapaneni H."/>
            <person name="Dugan-Rocha S."/>
            <person name="Elkadiri S."/>
            <person name="Gnanaolivu R."/>
            <person name="Hernandez B."/>
            <person name="Skinner E."/>
            <person name="Javaid M."/>
            <person name="Lee S."/>
            <person name="Li M."/>
            <person name="Ming W."/>
            <person name="Munidasa M."/>
            <person name="Muniz J."/>
            <person name="Nguyen L."/>
            <person name="Hughes D."/>
            <person name="Osuji N."/>
            <person name="Pu L.-L."/>
            <person name="Puazo M."/>
            <person name="Qu C."/>
            <person name="Quiroz J."/>
            <person name="Raj R."/>
            <person name="Weissenberger G."/>
            <person name="Xin Y."/>
            <person name="Zou X."/>
            <person name="Han Y."/>
            <person name="Worley K."/>
            <person name="Muzny D."/>
            <person name="Gibbs R."/>
        </authorList>
    </citation>
    <scope>NUCLEOTIDE SEQUENCE</scope>
    <source>
        <strain evidence="3">Sampled in the wild</strain>
    </source>
</reference>
<dbReference type="InterPro" id="IPR029526">
    <property type="entry name" value="PGBD"/>
</dbReference>
<reference evidence="3" key="1">
    <citation type="submission" date="2013-04" db="EMBL/GenBank/DDBJ databases">
        <authorList>
            <person name="Qu J."/>
            <person name="Murali S.C."/>
            <person name="Bandaranaike D."/>
            <person name="Bellair M."/>
            <person name="Blankenburg K."/>
            <person name="Chao H."/>
            <person name="Dinh H."/>
            <person name="Doddapaneni H."/>
            <person name="Downs B."/>
            <person name="Dugan-Rocha S."/>
            <person name="Elkadiri S."/>
            <person name="Gnanaolivu R.D."/>
            <person name="Hernandez B."/>
            <person name="Javaid M."/>
            <person name="Jayaseelan J.C."/>
            <person name="Lee S."/>
            <person name="Li M."/>
            <person name="Ming W."/>
            <person name="Munidasa M."/>
            <person name="Muniz J."/>
            <person name="Nguyen L."/>
            <person name="Ongeri F."/>
            <person name="Osuji N."/>
            <person name="Pu L.-L."/>
            <person name="Puazo M."/>
            <person name="Qu C."/>
            <person name="Quiroz J."/>
            <person name="Raj R."/>
            <person name="Weissenberger G."/>
            <person name="Xin Y."/>
            <person name="Zou X."/>
            <person name="Han Y."/>
            <person name="Richards S."/>
            <person name="Worley K."/>
            <person name="Muzny D."/>
            <person name="Gibbs R."/>
        </authorList>
    </citation>
    <scope>NUCLEOTIDE SEQUENCE</scope>
    <source>
        <strain evidence="3">Sampled in the wild</strain>
    </source>
</reference>
<feature type="region of interest" description="Disordered" evidence="1">
    <location>
        <begin position="202"/>
        <end position="228"/>
    </location>
</feature>
<accession>A0A8K0K3G8</accession>
<dbReference type="Proteomes" id="UP000792457">
    <property type="component" value="Unassembled WGS sequence"/>
</dbReference>
<name>A0A8K0K3G8_LADFU</name>
<evidence type="ECO:0000259" key="2">
    <source>
        <dbReference type="Pfam" id="PF13843"/>
    </source>
</evidence>